<evidence type="ECO:0000313" key="4">
    <source>
        <dbReference type="Proteomes" id="UP000076008"/>
    </source>
</evidence>
<dbReference type="Pfam" id="PF00589">
    <property type="entry name" value="Phage_integrase"/>
    <property type="match status" value="1"/>
</dbReference>
<dbReference type="RefSeq" id="WP_042193595.1">
    <property type="nucleotide sequence ID" value="NZ_CP086408.1"/>
</dbReference>
<evidence type="ECO:0000313" key="3">
    <source>
        <dbReference type="EMBL" id="CZV32206.1"/>
    </source>
</evidence>
<sequence>MNNLIKYNPDKMSIHEHKIVSSIENNGINLTNLIYSMNENLICGFVYTVQYYFNSNSYLYVKNIVRNMESLIRKLSPTHIDDKVLIEYQNKKLSKAPASFRVLRPFLIKWFELGYPGIDESAVELLKHLDLKIKKSGQSVLQDDPTEGPLTKEEHTSLIKAMNHSYRKGELSLPHYAISLLISLTGRRPQQLVMLKYKNLLQKNLDNGKVEYVISVPRVKQRGKELRYRELAIISEVASIVQLQANQSVKLVEQALGKTLDDYSKREVPIFLNEEKLSDLSIKGSILLGYNKLYAKPTIANVALKSIVNNGGIISNRTGSILNVTPRRLRYTIATLLAKDGHNVNTIAELLDHSSTSSAGIYIKNHADSVERIDSAVSEQLSFIADIFMNGITSKENYHIKFCSSKKCISRNLNKNFPCDKCAFFMPVDIDEVNVK</sequence>
<dbReference type="GO" id="GO:0006310">
    <property type="term" value="P:DNA recombination"/>
    <property type="evidence" value="ECO:0007669"/>
    <property type="project" value="UniProtKB-KW"/>
</dbReference>
<proteinExistence type="predicted"/>
<accession>A0A144JQ12</accession>
<protein>
    <submittedName>
        <fullName evidence="3">Phage integrase family protein</fullName>
    </submittedName>
</protein>
<dbReference type="InterPro" id="IPR002104">
    <property type="entry name" value="Integrase_catalytic"/>
</dbReference>
<name>A0A144JQ12_ENTCL</name>
<feature type="domain" description="Tyr recombinase" evidence="2">
    <location>
        <begin position="145"/>
        <end position="378"/>
    </location>
</feature>
<dbReference type="PROSITE" id="PS51898">
    <property type="entry name" value="TYR_RECOMBINASE"/>
    <property type="match status" value="1"/>
</dbReference>
<dbReference type="InterPro" id="IPR013762">
    <property type="entry name" value="Integrase-like_cat_sf"/>
</dbReference>
<organism evidence="3 4">
    <name type="scientific">Enterobacter cloacae</name>
    <dbReference type="NCBI Taxonomy" id="550"/>
    <lineage>
        <taxon>Bacteria</taxon>
        <taxon>Pseudomonadati</taxon>
        <taxon>Pseudomonadota</taxon>
        <taxon>Gammaproteobacteria</taxon>
        <taxon>Enterobacterales</taxon>
        <taxon>Enterobacteriaceae</taxon>
        <taxon>Enterobacter</taxon>
        <taxon>Enterobacter cloacae complex</taxon>
    </lineage>
</organism>
<evidence type="ECO:0000256" key="1">
    <source>
        <dbReference type="ARBA" id="ARBA00023172"/>
    </source>
</evidence>
<dbReference type="Proteomes" id="UP000076008">
    <property type="component" value="Unassembled WGS sequence"/>
</dbReference>
<dbReference type="Gene3D" id="1.10.443.10">
    <property type="entry name" value="Intergrase catalytic core"/>
    <property type="match status" value="1"/>
</dbReference>
<dbReference type="InterPro" id="IPR011010">
    <property type="entry name" value="DNA_brk_join_enz"/>
</dbReference>
<reference evidence="3 4" key="1">
    <citation type="submission" date="2016-03" db="EMBL/GenBank/DDBJ databases">
        <authorList>
            <consortium name="Pathogen Informatics"/>
        </authorList>
    </citation>
    <scope>NUCLEOTIDE SEQUENCE [LARGE SCALE GENOMIC DNA]</scope>
    <source>
        <strain evidence="4">e1252</strain>
    </source>
</reference>
<dbReference type="GO" id="GO:0015074">
    <property type="term" value="P:DNA integration"/>
    <property type="evidence" value="ECO:0007669"/>
    <property type="project" value="InterPro"/>
</dbReference>
<dbReference type="AlphaFoldDB" id="A0A144JQ12"/>
<gene>
    <name evidence="3" type="ORF">SAMEA2273318_02249</name>
</gene>
<dbReference type="GO" id="GO:0003677">
    <property type="term" value="F:DNA binding"/>
    <property type="evidence" value="ECO:0007669"/>
    <property type="project" value="InterPro"/>
</dbReference>
<evidence type="ECO:0000259" key="2">
    <source>
        <dbReference type="PROSITE" id="PS51898"/>
    </source>
</evidence>
<keyword evidence="1" id="KW-0233">DNA recombination</keyword>
<dbReference type="EMBL" id="FJXR01000012">
    <property type="protein sequence ID" value="CZV32206.1"/>
    <property type="molecule type" value="Genomic_DNA"/>
</dbReference>
<dbReference type="SUPFAM" id="SSF56349">
    <property type="entry name" value="DNA breaking-rejoining enzymes"/>
    <property type="match status" value="1"/>
</dbReference>